<dbReference type="AlphaFoldDB" id="A0A1H6RQN6"/>
<dbReference type="CDD" id="cd01012">
    <property type="entry name" value="YcaC_related"/>
    <property type="match status" value="1"/>
</dbReference>
<sequence length="181" mass="20747">MRIYAERSLLLVIDIQQALTPAIHQISEVVNHTRWLIQIARELDIPVRATEQYPQGLGATVTPVASLLQTQEIWQKEHFSALYEQQIEDGLAQLGRQQIILVGTETHVCVLQTALSLLEKGYQVFLVEEALGSRRQTDKQAAMTRLRQAGAVIVTREMVAFEWLHKSRTEIFRKISKNYIR</sequence>
<dbReference type="PANTHER" id="PTHR14119">
    <property type="entry name" value="HYDROLASE"/>
    <property type="match status" value="1"/>
</dbReference>
<organism evidence="2 3">
    <name type="scientific">Allopseudospirillum japonicum</name>
    <dbReference type="NCBI Taxonomy" id="64971"/>
    <lineage>
        <taxon>Bacteria</taxon>
        <taxon>Pseudomonadati</taxon>
        <taxon>Pseudomonadota</taxon>
        <taxon>Gammaproteobacteria</taxon>
        <taxon>Oceanospirillales</taxon>
        <taxon>Oceanospirillaceae</taxon>
        <taxon>Allopseudospirillum</taxon>
    </lineage>
</organism>
<proteinExistence type="predicted"/>
<dbReference type="OrthoDB" id="9796958at2"/>
<dbReference type="SUPFAM" id="SSF52499">
    <property type="entry name" value="Isochorismatase-like hydrolases"/>
    <property type="match status" value="1"/>
</dbReference>
<reference evidence="3" key="1">
    <citation type="submission" date="2016-10" db="EMBL/GenBank/DDBJ databases">
        <authorList>
            <person name="Varghese N."/>
            <person name="Submissions S."/>
        </authorList>
    </citation>
    <scope>NUCLEOTIDE SEQUENCE [LARGE SCALE GENOMIC DNA]</scope>
    <source>
        <strain evidence="3">DSM 7165</strain>
    </source>
</reference>
<dbReference type="InterPro" id="IPR050993">
    <property type="entry name" value="Isochorismatase_domain"/>
</dbReference>
<gene>
    <name evidence="2" type="ORF">SAMN05421831_104135</name>
</gene>
<dbReference type="Pfam" id="PF00857">
    <property type="entry name" value="Isochorismatase"/>
    <property type="match status" value="1"/>
</dbReference>
<evidence type="ECO:0000313" key="2">
    <source>
        <dbReference type="EMBL" id="SEI56796.1"/>
    </source>
</evidence>
<dbReference type="PANTHER" id="PTHR14119:SF3">
    <property type="entry name" value="ISOCHORISMATASE DOMAIN-CONTAINING PROTEIN 2"/>
    <property type="match status" value="1"/>
</dbReference>
<dbReference type="Proteomes" id="UP000242999">
    <property type="component" value="Unassembled WGS sequence"/>
</dbReference>
<dbReference type="RefSeq" id="WP_093309006.1">
    <property type="nucleotide sequence ID" value="NZ_FNYH01000004.1"/>
</dbReference>
<dbReference type="InterPro" id="IPR000868">
    <property type="entry name" value="Isochorismatase-like_dom"/>
</dbReference>
<keyword evidence="3" id="KW-1185">Reference proteome</keyword>
<evidence type="ECO:0000313" key="3">
    <source>
        <dbReference type="Proteomes" id="UP000242999"/>
    </source>
</evidence>
<dbReference type="STRING" id="64971.SAMN05421831_104135"/>
<name>A0A1H6RQN6_9GAMM</name>
<feature type="domain" description="Isochorismatase-like" evidence="1">
    <location>
        <begin position="8"/>
        <end position="157"/>
    </location>
</feature>
<dbReference type="InterPro" id="IPR036380">
    <property type="entry name" value="Isochorismatase-like_sf"/>
</dbReference>
<dbReference type="Gene3D" id="3.40.50.850">
    <property type="entry name" value="Isochorismatase-like"/>
    <property type="match status" value="1"/>
</dbReference>
<accession>A0A1H6RQN6</accession>
<protein>
    <submittedName>
        <fullName evidence="2">Nicotinamidase-related amidase</fullName>
    </submittedName>
</protein>
<evidence type="ECO:0000259" key="1">
    <source>
        <dbReference type="Pfam" id="PF00857"/>
    </source>
</evidence>
<dbReference type="EMBL" id="FNYH01000004">
    <property type="protein sequence ID" value="SEI56796.1"/>
    <property type="molecule type" value="Genomic_DNA"/>
</dbReference>